<reference evidence="1" key="1">
    <citation type="submission" date="2022-02" db="EMBL/GenBank/DDBJ databases">
        <title>Plant Genome Project.</title>
        <authorList>
            <person name="Zhang R.-G."/>
        </authorList>
    </citation>
    <scope>NUCLEOTIDE SEQUENCE</scope>
    <source>
        <strain evidence="1">AT1</strain>
    </source>
</reference>
<accession>A0ACC0PAH4</accession>
<comment type="caution">
    <text evidence="1">The sequence shown here is derived from an EMBL/GenBank/DDBJ whole genome shotgun (WGS) entry which is preliminary data.</text>
</comment>
<evidence type="ECO:0000313" key="2">
    <source>
        <dbReference type="Proteomes" id="UP001062846"/>
    </source>
</evidence>
<proteinExistence type="predicted"/>
<gene>
    <name evidence="1" type="ORF">RHMOL_Rhmol03G0014000</name>
</gene>
<name>A0ACC0PAH4_RHOML</name>
<organism evidence="1 2">
    <name type="scientific">Rhododendron molle</name>
    <name type="common">Chinese azalea</name>
    <name type="synonym">Azalea mollis</name>
    <dbReference type="NCBI Taxonomy" id="49168"/>
    <lineage>
        <taxon>Eukaryota</taxon>
        <taxon>Viridiplantae</taxon>
        <taxon>Streptophyta</taxon>
        <taxon>Embryophyta</taxon>
        <taxon>Tracheophyta</taxon>
        <taxon>Spermatophyta</taxon>
        <taxon>Magnoliopsida</taxon>
        <taxon>eudicotyledons</taxon>
        <taxon>Gunneridae</taxon>
        <taxon>Pentapetalae</taxon>
        <taxon>asterids</taxon>
        <taxon>Ericales</taxon>
        <taxon>Ericaceae</taxon>
        <taxon>Ericoideae</taxon>
        <taxon>Rhodoreae</taxon>
        <taxon>Rhododendron</taxon>
    </lineage>
</organism>
<protein>
    <submittedName>
        <fullName evidence="1">Uncharacterized protein</fullName>
    </submittedName>
</protein>
<keyword evidence="2" id="KW-1185">Reference proteome</keyword>
<evidence type="ECO:0000313" key="1">
    <source>
        <dbReference type="EMBL" id="KAI8562171.1"/>
    </source>
</evidence>
<dbReference type="EMBL" id="CM046390">
    <property type="protein sequence ID" value="KAI8562171.1"/>
    <property type="molecule type" value="Genomic_DNA"/>
</dbReference>
<dbReference type="Proteomes" id="UP001062846">
    <property type="component" value="Chromosome 3"/>
</dbReference>
<sequence length="335" mass="37780">MRGESGGAIFSVFVDNLPIDIRKVWIYNLFSKYGRIRDLYIPNKKSKITRNQFGFVRFGSRTEAQRAADEVNDSWVWGHKLVANMARFQSQKQQSISGSQLAVRNQSLKQVERGRNRLGHTHEVKMGNLRNRGHMQGAGRKNLSLRNRDVLVRHMGGDMVVLTFKDIAERDSMFNGDLASPYNHYSNQSRVPTLPQNQVRCLSITPFNDVCIQTSSPPSVTDVITKDVCKPKRKQKSVEEILGIPKPSTKRKGGRRKKQKCVVFRSAIAATALSVSTEGIIIRNRILLNESQAAWTVTRIIGADYLGNDEEIISKIMVTDEEEELRAALLALSPN</sequence>